<evidence type="ECO:0000313" key="2">
    <source>
        <dbReference type="Proteomes" id="UP000002964"/>
    </source>
</evidence>
<name>H8Z562_9GAMM</name>
<dbReference type="InterPro" id="IPR045397">
    <property type="entry name" value="TumE-like"/>
</dbReference>
<keyword evidence="2" id="KW-1185">Reference proteome</keyword>
<gene>
    <name evidence="1" type="ORF">Thi970DRAFT_04106</name>
</gene>
<proteinExistence type="predicted"/>
<dbReference type="RefSeq" id="WP_009150872.1">
    <property type="nucleotide sequence ID" value="NZ_CP121471.1"/>
</dbReference>
<organism evidence="1 2">
    <name type="scientific">Thiorhodovibrio frisius</name>
    <dbReference type="NCBI Taxonomy" id="631362"/>
    <lineage>
        <taxon>Bacteria</taxon>
        <taxon>Pseudomonadati</taxon>
        <taxon>Pseudomonadota</taxon>
        <taxon>Gammaproteobacteria</taxon>
        <taxon>Chromatiales</taxon>
        <taxon>Chromatiaceae</taxon>
        <taxon>Thiorhodovibrio</taxon>
    </lineage>
</organism>
<dbReference type="OrthoDB" id="7451512at2"/>
<accession>H8Z562</accession>
<dbReference type="EMBL" id="JH603170">
    <property type="protein sequence ID" value="EIC20469.1"/>
    <property type="molecule type" value="Genomic_DNA"/>
</dbReference>
<dbReference type="AlphaFoldDB" id="H8Z562"/>
<dbReference type="STRING" id="631362.Thi970DRAFT_04106"/>
<dbReference type="Proteomes" id="UP000002964">
    <property type="component" value="Unassembled WGS sequence"/>
</dbReference>
<reference evidence="1 2" key="2">
    <citation type="submission" date="2011-11" db="EMBL/GenBank/DDBJ databases">
        <authorList>
            <consortium name="US DOE Joint Genome Institute"/>
            <person name="Lucas S."/>
            <person name="Han J."/>
            <person name="Lapidus A."/>
            <person name="Cheng J.-F."/>
            <person name="Goodwin L."/>
            <person name="Pitluck S."/>
            <person name="Peters L."/>
            <person name="Ovchinnikova G."/>
            <person name="Zhang X."/>
            <person name="Detter J.C."/>
            <person name="Han C."/>
            <person name="Tapia R."/>
            <person name="Land M."/>
            <person name="Hauser L."/>
            <person name="Kyrpides N."/>
            <person name="Ivanova N."/>
            <person name="Pagani I."/>
            <person name="Vogl K."/>
            <person name="Liu Z."/>
            <person name="Overmann J."/>
            <person name="Frigaard N.-U."/>
            <person name="Bryant D."/>
            <person name="Woyke T."/>
        </authorList>
    </citation>
    <scope>NUCLEOTIDE SEQUENCE [LARGE SCALE GENOMIC DNA]</scope>
    <source>
        <strain evidence="1 2">970</strain>
    </source>
</reference>
<sequence length="120" mass="13881">MTDTFCFDQGLATLLEMNGEVFPMDNGYWTKIEAKVVVPNEKIPHGVKYSLTLHDSYNKRIIGYDNAHSIKPKRGNYCGKRLEWDHKHEKHIVSAYEFESAAQLLEDFWNDVNSIINGFV</sequence>
<dbReference type="HOGENOM" id="CLU_165437_0_0_6"/>
<protein>
    <submittedName>
        <fullName evidence="1">Uncharacterized protein</fullName>
    </submittedName>
</protein>
<dbReference type="eggNOG" id="COG5652">
    <property type="taxonomic scope" value="Bacteria"/>
</dbReference>
<reference evidence="2" key="1">
    <citation type="submission" date="2011-06" db="EMBL/GenBank/DDBJ databases">
        <authorList>
            <consortium name="US DOE Joint Genome Institute (JGI-PGF)"/>
            <person name="Lucas S."/>
            <person name="Han J."/>
            <person name="Lapidus A."/>
            <person name="Cheng J.-F."/>
            <person name="Goodwin L."/>
            <person name="Pitluck S."/>
            <person name="Peters L."/>
            <person name="Land M.L."/>
            <person name="Hauser L."/>
            <person name="Vogl K."/>
            <person name="Liu Z."/>
            <person name="Overmann J."/>
            <person name="Frigaard N.-U."/>
            <person name="Bryant D.A."/>
            <person name="Woyke T.J."/>
        </authorList>
    </citation>
    <scope>NUCLEOTIDE SEQUENCE [LARGE SCALE GENOMIC DNA]</scope>
    <source>
        <strain evidence="2">970</strain>
    </source>
</reference>
<dbReference type="Pfam" id="PF20126">
    <property type="entry name" value="TumE"/>
    <property type="match status" value="1"/>
</dbReference>
<evidence type="ECO:0000313" key="1">
    <source>
        <dbReference type="EMBL" id="EIC20469.1"/>
    </source>
</evidence>